<dbReference type="InterPro" id="IPR020103">
    <property type="entry name" value="PsdUridine_synth_cat_dom_sf"/>
</dbReference>
<dbReference type="AlphaFoldDB" id="A0A345DDM2"/>
<feature type="active site" evidence="4">
    <location>
        <position position="144"/>
    </location>
</feature>
<dbReference type="CDD" id="cd02869">
    <property type="entry name" value="PseudoU_synth_RluA_like"/>
    <property type="match status" value="1"/>
</dbReference>
<accession>A0A345DDM2</accession>
<dbReference type="PROSITE" id="PS01129">
    <property type="entry name" value="PSI_RLU"/>
    <property type="match status" value="1"/>
</dbReference>
<proteinExistence type="inferred from homology"/>
<comment type="catalytic activity">
    <reaction evidence="6">
        <text>a uridine in RNA = a pseudouridine in RNA</text>
        <dbReference type="Rhea" id="RHEA:48348"/>
        <dbReference type="Rhea" id="RHEA-COMP:12068"/>
        <dbReference type="Rhea" id="RHEA-COMP:12069"/>
        <dbReference type="ChEBI" id="CHEBI:65314"/>
        <dbReference type="ChEBI" id="CHEBI:65315"/>
    </reaction>
</comment>
<dbReference type="InterPro" id="IPR036986">
    <property type="entry name" value="S4_RNA-bd_sf"/>
</dbReference>
<dbReference type="Pfam" id="PF01479">
    <property type="entry name" value="S4"/>
    <property type="match status" value="1"/>
</dbReference>
<evidence type="ECO:0000313" key="9">
    <source>
        <dbReference type="Proteomes" id="UP000252182"/>
    </source>
</evidence>
<dbReference type="SUPFAM" id="SSF55120">
    <property type="entry name" value="Pseudouridine synthase"/>
    <property type="match status" value="1"/>
</dbReference>
<dbReference type="EC" id="5.4.99.-" evidence="6"/>
<dbReference type="PANTHER" id="PTHR21600:SF44">
    <property type="entry name" value="RIBOSOMAL LARGE SUBUNIT PSEUDOURIDINE SYNTHASE D"/>
    <property type="match status" value="1"/>
</dbReference>
<dbReference type="Pfam" id="PF00849">
    <property type="entry name" value="PseudoU_synth_2"/>
    <property type="match status" value="1"/>
</dbReference>
<dbReference type="InterPro" id="IPR006145">
    <property type="entry name" value="PsdUridine_synth_RsuA/RluA"/>
</dbReference>
<keyword evidence="9" id="KW-1185">Reference proteome</keyword>
<dbReference type="SUPFAM" id="SSF55174">
    <property type="entry name" value="Alpha-L RNA-binding motif"/>
    <property type="match status" value="1"/>
</dbReference>
<comment type="catalytic activity">
    <reaction evidence="3">
        <text>uridine(1911/1915/1917) in 23S rRNA = pseudouridine(1911/1915/1917) in 23S rRNA</text>
        <dbReference type="Rhea" id="RHEA:42524"/>
        <dbReference type="Rhea" id="RHEA-COMP:10097"/>
        <dbReference type="Rhea" id="RHEA-COMP:10098"/>
        <dbReference type="ChEBI" id="CHEBI:65314"/>
        <dbReference type="ChEBI" id="CHEBI:65315"/>
        <dbReference type="EC" id="5.4.99.23"/>
    </reaction>
</comment>
<dbReference type="GO" id="GO:0000455">
    <property type="term" value="P:enzyme-directed rRNA pseudouridine synthesis"/>
    <property type="evidence" value="ECO:0007669"/>
    <property type="project" value="TreeGrafter"/>
</dbReference>
<comment type="function">
    <text evidence="6">Responsible for synthesis of pseudouridine from uracil.</text>
</comment>
<dbReference type="Gene3D" id="3.30.2350.10">
    <property type="entry name" value="Pseudouridine synthase"/>
    <property type="match status" value="1"/>
</dbReference>
<dbReference type="CDD" id="cd00165">
    <property type="entry name" value="S4"/>
    <property type="match status" value="1"/>
</dbReference>
<name>A0A345DDM2_9BURK</name>
<reference evidence="9" key="1">
    <citation type="submission" date="2018-07" db="EMBL/GenBank/DDBJ databases">
        <authorList>
            <person name="Kim H."/>
        </authorList>
    </citation>
    <scope>NUCLEOTIDE SEQUENCE [LARGE SCALE GENOMIC DNA]</scope>
    <source>
        <strain evidence="9">F02</strain>
    </source>
</reference>
<dbReference type="Gene3D" id="3.10.290.10">
    <property type="entry name" value="RNA-binding S4 domain"/>
    <property type="match status" value="1"/>
</dbReference>
<evidence type="ECO:0000313" key="8">
    <source>
        <dbReference type="EMBL" id="AXF86460.1"/>
    </source>
</evidence>
<gene>
    <name evidence="8" type="primary">rluD</name>
    <name evidence="8" type="ORF">DTO96_102214</name>
</gene>
<comment type="similarity">
    <text evidence="1 6">Belongs to the pseudouridine synthase RluA family.</text>
</comment>
<dbReference type="SMART" id="SM00363">
    <property type="entry name" value="S4"/>
    <property type="match status" value="1"/>
</dbReference>
<dbReference type="PROSITE" id="PS50889">
    <property type="entry name" value="S4"/>
    <property type="match status" value="1"/>
</dbReference>
<dbReference type="InterPro" id="IPR050188">
    <property type="entry name" value="RluA_PseudoU_synthase"/>
</dbReference>
<evidence type="ECO:0000256" key="4">
    <source>
        <dbReference type="PIRSR" id="PIRSR606225-1"/>
    </source>
</evidence>
<dbReference type="GO" id="GO:0003723">
    <property type="term" value="F:RNA binding"/>
    <property type="evidence" value="ECO:0007669"/>
    <property type="project" value="UniProtKB-KW"/>
</dbReference>
<sequence>MAVNAQILEPMTIEIPEGVSGKRLDAALAIVLPDFSRSRLQKWLKEGAVMCNGEVETSPKRVVYAYETLVVTPQPSDEMKAYTPQQMDLDIVYEDNDILVVNKPAGLVVHPASGNWDGTLLNGLLHAYPDIGQVPRAGIVHRLDKDTSGLMVVAKTVIAQTDLVRQLQARTVKRRYIAIVQGEIDADGVIDANVGRNPQDRLKMAVVVGKGGKSARTFYQSLGFWSYNDKPYSIVVCQLESGRTHQIRVHMQHRGYPLVGDPLYGDKKGVRSSVVTAIPDFKRQALHAYQLGLIHPRTGDYMSWQVPLSKDMTDLLVAMGVPHFELPEPDFIMDAFEYDA</sequence>
<evidence type="ECO:0000256" key="1">
    <source>
        <dbReference type="ARBA" id="ARBA00010876"/>
    </source>
</evidence>
<dbReference type="InterPro" id="IPR006225">
    <property type="entry name" value="PsdUridine_synth_RluC/D"/>
</dbReference>
<dbReference type="EMBL" id="CP031124">
    <property type="protein sequence ID" value="AXF86460.1"/>
    <property type="molecule type" value="Genomic_DNA"/>
</dbReference>
<feature type="domain" description="RNA-binding S4" evidence="7">
    <location>
        <begin position="22"/>
        <end position="84"/>
    </location>
</feature>
<evidence type="ECO:0000256" key="3">
    <source>
        <dbReference type="ARBA" id="ARBA00036882"/>
    </source>
</evidence>
<evidence type="ECO:0000256" key="6">
    <source>
        <dbReference type="RuleBase" id="RU362028"/>
    </source>
</evidence>
<keyword evidence="2 6" id="KW-0413">Isomerase</keyword>
<dbReference type="NCBIfam" id="TIGR00005">
    <property type="entry name" value="rluA_subfam"/>
    <property type="match status" value="1"/>
</dbReference>
<evidence type="ECO:0000256" key="2">
    <source>
        <dbReference type="ARBA" id="ARBA00023235"/>
    </source>
</evidence>
<dbReference type="PANTHER" id="PTHR21600">
    <property type="entry name" value="MITOCHONDRIAL RNA PSEUDOURIDINE SYNTHASE"/>
    <property type="match status" value="1"/>
</dbReference>
<organism evidence="8 9">
    <name type="scientific">Ephemeroptericola cinctiostellae</name>
    <dbReference type="NCBI Taxonomy" id="2268024"/>
    <lineage>
        <taxon>Bacteria</taxon>
        <taxon>Pseudomonadati</taxon>
        <taxon>Pseudomonadota</taxon>
        <taxon>Betaproteobacteria</taxon>
        <taxon>Burkholderiales</taxon>
        <taxon>Burkholderiaceae</taxon>
        <taxon>Ephemeroptericola</taxon>
    </lineage>
</organism>
<dbReference type="Proteomes" id="UP000252182">
    <property type="component" value="Chromosome"/>
</dbReference>
<dbReference type="GO" id="GO:0160140">
    <property type="term" value="F:23S rRNA pseudouridine(1911/1915/1917) synthase activity"/>
    <property type="evidence" value="ECO:0007669"/>
    <property type="project" value="UniProtKB-EC"/>
</dbReference>
<evidence type="ECO:0000256" key="5">
    <source>
        <dbReference type="PROSITE-ProRule" id="PRU00182"/>
    </source>
</evidence>
<dbReference type="InterPro" id="IPR002942">
    <property type="entry name" value="S4_RNA-bd"/>
</dbReference>
<dbReference type="KEGG" id="hyf:DTO96_102214"/>
<dbReference type="InterPro" id="IPR006224">
    <property type="entry name" value="PsdUridine_synth_RluA-like_CS"/>
</dbReference>
<evidence type="ECO:0000259" key="7">
    <source>
        <dbReference type="SMART" id="SM00363"/>
    </source>
</evidence>
<keyword evidence="5" id="KW-0694">RNA-binding</keyword>
<protein>
    <recommendedName>
        <fullName evidence="6">Pseudouridine synthase</fullName>
        <ecNumber evidence="6">5.4.99.-</ecNumber>
    </recommendedName>
</protein>